<proteinExistence type="predicted"/>
<dbReference type="EMBL" id="HBGN01031873">
    <property type="protein sequence ID" value="CAD9348740.1"/>
    <property type="molecule type" value="Transcribed_RNA"/>
</dbReference>
<protein>
    <recommendedName>
        <fullName evidence="3">ShKT domain-containing protein</fullName>
    </recommendedName>
</protein>
<dbReference type="AlphaFoldDB" id="A0A6U3TZM8"/>
<sequence length="179" mass="20134">MKQRRTSQQQQTFHHHQHALHSSLFTILTFLILLFNILLSPVESRMCVAVEDDQYLCTDDVIGTLEASRNNGGGGAGTAGDSSSSENSVYNDRGVTQRVDGNEVEREAVRHILRQMENYFQNEVLSKPQYESVRGRCKNMNELCAFWASVGECESNRGFMLTNCAASCRLCLLLHTNLN</sequence>
<feature type="domain" description="ShKT" evidence="3">
    <location>
        <begin position="137"/>
        <end position="171"/>
    </location>
</feature>
<reference evidence="4" key="1">
    <citation type="submission" date="2021-01" db="EMBL/GenBank/DDBJ databases">
        <authorList>
            <person name="Corre E."/>
            <person name="Pelletier E."/>
            <person name="Niang G."/>
            <person name="Scheremetjew M."/>
            <person name="Finn R."/>
            <person name="Kale V."/>
            <person name="Holt S."/>
            <person name="Cochrane G."/>
            <person name="Meng A."/>
            <person name="Brown T."/>
            <person name="Cohen L."/>
        </authorList>
    </citation>
    <scope>NUCLEOTIDE SEQUENCE</scope>
    <source>
        <strain evidence="4">Pop2</strain>
    </source>
</reference>
<name>A0A6U3TZM8_9STRA</name>
<feature type="region of interest" description="Disordered" evidence="1">
    <location>
        <begin position="68"/>
        <end position="97"/>
    </location>
</feature>
<organism evidence="4">
    <name type="scientific">Ditylum brightwellii</name>
    <dbReference type="NCBI Taxonomy" id="49249"/>
    <lineage>
        <taxon>Eukaryota</taxon>
        <taxon>Sar</taxon>
        <taxon>Stramenopiles</taxon>
        <taxon>Ochrophyta</taxon>
        <taxon>Bacillariophyta</taxon>
        <taxon>Mediophyceae</taxon>
        <taxon>Lithodesmiophycidae</taxon>
        <taxon>Lithodesmiales</taxon>
        <taxon>Lithodesmiaceae</taxon>
        <taxon>Ditylum</taxon>
    </lineage>
</organism>
<dbReference type="PROSITE" id="PS51670">
    <property type="entry name" value="SHKT"/>
    <property type="match status" value="1"/>
</dbReference>
<dbReference type="Pfam" id="PF01549">
    <property type="entry name" value="ShK"/>
    <property type="match status" value="1"/>
</dbReference>
<keyword evidence="2" id="KW-0472">Membrane</keyword>
<dbReference type="SMART" id="SM00254">
    <property type="entry name" value="ShKT"/>
    <property type="match status" value="1"/>
</dbReference>
<evidence type="ECO:0000259" key="3">
    <source>
        <dbReference type="PROSITE" id="PS51670"/>
    </source>
</evidence>
<feature type="transmembrane region" description="Helical" evidence="2">
    <location>
        <begin position="20"/>
        <end position="39"/>
    </location>
</feature>
<accession>A0A6U3TZM8</accession>
<dbReference type="InterPro" id="IPR003582">
    <property type="entry name" value="ShKT_dom"/>
</dbReference>
<keyword evidence="2" id="KW-1133">Transmembrane helix</keyword>
<evidence type="ECO:0000256" key="1">
    <source>
        <dbReference type="SAM" id="MobiDB-lite"/>
    </source>
</evidence>
<evidence type="ECO:0000313" key="4">
    <source>
        <dbReference type="EMBL" id="CAD9348740.1"/>
    </source>
</evidence>
<keyword evidence="2" id="KW-0812">Transmembrane</keyword>
<evidence type="ECO:0000256" key="2">
    <source>
        <dbReference type="SAM" id="Phobius"/>
    </source>
</evidence>
<gene>
    <name evidence="4" type="ORF">DBRI1063_LOCUS20578</name>
</gene>